<dbReference type="Gene3D" id="3.40.50.300">
    <property type="entry name" value="P-loop containing nucleotide triphosphate hydrolases"/>
    <property type="match status" value="1"/>
</dbReference>
<dbReference type="RefSeq" id="WP_184195591.1">
    <property type="nucleotide sequence ID" value="NZ_JACIIV010000004.1"/>
</dbReference>
<evidence type="ECO:0000256" key="1">
    <source>
        <dbReference type="ARBA" id="ARBA00022448"/>
    </source>
</evidence>
<comment type="caution">
    <text evidence="5">The sequence shown here is derived from an EMBL/GenBank/DDBJ whole genome shotgun (WGS) entry which is preliminary data.</text>
</comment>
<dbReference type="InterPro" id="IPR003593">
    <property type="entry name" value="AAA+_ATPase"/>
</dbReference>
<evidence type="ECO:0000256" key="3">
    <source>
        <dbReference type="ARBA" id="ARBA00022840"/>
    </source>
</evidence>
<evidence type="ECO:0000313" key="5">
    <source>
        <dbReference type="EMBL" id="MBB6226604.1"/>
    </source>
</evidence>
<feature type="domain" description="ABC transporter" evidence="4">
    <location>
        <begin position="14"/>
        <end position="236"/>
    </location>
</feature>
<dbReference type="InterPro" id="IPR027417">
    <property type="entry name" value="P-loop_NTPase"/>
</dbReference>
<dbReference type="GO" id="GO:0016887">
    <property type="term" value="F:ATP hydrolysis activity"/>
    <property type="evidence" value="ECO:0007669"/>
    <property type="project" value="InterPro"/>
</dbReference>
<accession>A0A841L1Y6</accession>
<dbReference type="GO" id="GO:0005524">
    <property type="term" value="F:ATP binding"/>
    <property type="evidence" value="ECO:0007669"/>
    <property type="project" value="UniProtKB-KW"/>
</dbReference>
<dbReference type="CDD" id="cd03255">
    <property type="entry name" value="ABC_MJ0796_LolCDE_FtsE"/>
    <property type="match status" value="1"/>
</dbReference>
<dbReference type="SMART" id="SM00382">
    <property type="entry name" value="AAA"/>
    <property type="match status" value="1"/>
</dbReference>
<dbReference type="InterPro" id="IPR015854">
    <property type="entry name" value="ABC_transpr_LolD-like"/>
</dbReference>
<dbReference type="SUPFAM" id="SSF52540">
    <property type="entry name" value="P-loop containing nucleoside triphosphate hydrolases"/>
    <property type="match status" value="1"/>
</dbReference>
<dbReference type="InterPro" id="IPR017911">
    <property type="entry name" value="MacB-like_ATP-bd"/>
</dbReference>
<keyword evidence="1" id="KW-0813">Transport</keyword>
<evidence type="ECO:0000256" key="2">
    <source>
        <dbReference type="ARBA" id="ARBA00022741"/>
    </source>
</evidence>
<dbReference type="AlphaFoldDB" id="A0A841L1Y6"/>
<dbReference type="PANTHER" id="PTHR24220:SF659">
    <property type="entry name" value="TRANSPORTER, PUTATIVE-RELATED"/>
    <property type="match status" value="1"/>
</dbReference>
<dbReference type="EMBL" id="JACIIV010000004">
    <property type="protein sequence ID" value="MBB6226604.1"/>
    <property type="molecule type" value="Genomic_DNA"/>
</dbReference>
<dbReference type="Pfam" id="PF00005">
    <property type="entry name" value="ABC_tran"/>
    <property type="match status" value="1"/>
</dbReference>
<dbReference type="PROSITE" id="PS00211">
    <property type="entry name" value="ABC_TRANSPORTER_1"/>
    <property type="match status" value="1"/>
</dbReference>
<evidence type="ECO:0000259" key="4">
    <source>
        <dbReference type="PROSITE" id="PS50893"/>
    </source>
</evidence>
<proteinExistence type="predicted"/>
<keyword evidence="2" id="KW-0547">Nucleotide-binding</keyword>
<sequence length="238" mass="24220">MATSSPPAARTPVLAVHGLAKSVGGARQLFAGLELSVAPGETVAIMGESGAGKSTLLNLLAGLDVADAGEVRVAGLALTGLDEAKRTALRRDRIGFVFQAFHVLPHLTLGQNVALPLLLKGAAPKEGLARAATLLAAVGLEGRAGDYPAVLSGGEMQRVAIARALVHAPMLLLADEPTGNLDPQIADKVLALLLGQARAQGAALVMVTHSARAAAQTDRVLQLAADGLHPVVLHHASD</sequence>
<dbReference type="Proteomes" id="UP000538147">
    <property type="component" value="Unassembled WGS sequence"/>
</dbReference>
<dbReference type="InterPro" id="IPR017871">
    <property type="entry name" value="ABC_transporter-like_CS"/>
</dbReference>
<evidence type="ECO:0000313" key="6">
    <source>
        <dbReference type="Proteomes" id="UP000538147"/>
    </source>
</evidence>
<name>A0A841L1Y6_9SPHN</name>
<keyword evidence="6" id="KW-1185">Reference proteome</keyword>
<dbReference type="GO" id="GO:0005886">
    <property type="term" value="C:plasma membrane"/>
    <property type="evidence" value="ECO:0007669"/>
    <property type="project" value="TreeGrafter"/>
</dbReference>
<protein>
    <submittedName>
        <fullName evidence="5">Putative ABC transport system ATP-binding protein</fullName>
    </submittedName>
</protein>
<reference evidence="5 6" key="1">
    <citation type="submission" date="2020-08" db="EMBL/GenBank/DDBJ databases">
        <title>Genomic Encyclopedia of Type Strains, Phase IV (KMG-IV): sequencing the most valuable type-strain genomes for metagenomic binning, comparative biology and taxonomic classification.</title>
        <authorList>
            <person name="Goeker M."/>
        </authorList>
    </citation>
    <scope>NUCLEOTIDE SEQUENCE [LARGE SCALE GENOMIC DNA]</scope>
    <source>
        <strain evidence="5 6">DSM 102189</strain>
    </source>
</reference>
<dbReference type="PANTHER" id="PTHR24220">
    <property type="entry name" value="IMPORT ATP-BINDING PROTEIN"/>
    <property type="match status" value="1"/>
</dbReference>
<dbReference type="GO" id="GO:0022857">
    <property type="term" value="F:transmembrane transporter activity"/>
    <property type="evidence" value="ECO:0007669"/>
    <property type="project" value="TreeGrafter"/>
</dbReference>
<organism evidence="5 6">
    <name type="scientific">Polymorphobacter multimanifer</name>
    <dbReference type="NCBI Taxonomy" id="1070431"/>
    <lineage>
        <taxon>Bacteria</taxon>
        <taxon>Pseudomonadati</taxon>
        <taxon>Pseudomonadota</taxon>
        <taxon>Alphaproteobacteria</taxon>
        <taxon>Sphingomonadales</taxon>
        <taxon>Sphingosinicellaceae</taxon>
        <taxon>Polymorphobacter</taxon>
    </lineage>
</organism>
<dbReference type="PROSITE" id="PS50893">
    <property type="entry name" value="ABC_TRANSPORTER_2"/>
    <property type="match status" value="1"/>
</dbReference>
<dbReference type="InterPro" id="IPR003439">
    <property type="entry name" value="ABC_transporter-like_ATP-bd"/>
</dbReference>
<keyword evidence="3 5" id="KW-0067">ATP-binding</keyword>
<gene>
    <name evidence="5" type="ORF">FHS79_000761</name>
</gene>